<feature type="compositionally biased region" description="Basic and acidic residues" evidence="1">
    <location>
        <begin position="26"/>
        <end position="37"/>
    </location>
</feature>
<dbReference type="EMBL" id="JYHA01000048">
    <property type="protein sequence ID" value="KKB96605.1"/>
    <property type="molecule type" value="Genomic_DNA"/>
</dbReference>
<evidence type="ECO:0000313" key="2">
    <source>
        <dbReference type="EMBL" id="KKB96605.1"/>
    </source>
</evidence>
<name>A0A0F5MP92_9RICK</name>
<feature type="compositionally biased region" description="Polar residues" evidence="1">
    <location>
        <begin position="1"/>
        <end position="25"/>
    </location>
</feature>
<protein>
    <submittedName>
        <fullName evidence="2">Uncharacterized protein</fullName>
    </submittedName>
</protein>
<comment type="caution">
    <text evidence="2">The sequence shown here is derived from an EMBL/GenBank/DDBJ whole genome shotgun (WGS) entry which is preliminary data.</text>
</comment>
<evidence type="ECO:0000313" key="3">
    <source>
        <dbReference type="Proteomes" id="UP000033358"/>
    </source>
</evidence>
<accession>A0A0F5MP92</accession>
<dbReference type="Proteomes" id="UP000033358">
    <property type="component" value="Unassembled WGS sequence"/>
</dbReference>
<feature type="region of interest" description="Disordered" evidence="1">
    <location>
        <begin position="1"/>
        <end position="48"/>
    </location>
</feature>
<evidence type="ECO:0000256" key="1">
    <source>
        <dbReference type="SAM" id="MobiDB-lite"/>
    </source>
</evidence>
<sequence>MKRSGSNNSIGSTETASSGKASYTENDIKRLKDKETKNSPAPKRIGGGAKKMASGLGDIAFGLAKGGLKGAKILARGTLGAGLMAETVAEKVVLRGLDVASVAGMETAALVKLATADLTRGAVQAIGSAVGGTASSLTRLIAIMPARAIQDAGLELGHGVRRAGGGDV</sequence>
<organism evidence="2 3">
    <name type="scientific">Candidatus Arcanibacter lacustris</name>
    <dbReference type="NCBI Taxonomy" id="1607817"/>
    <lineage>
        <taxon>Bacteria</taxon>
        <taxon>Pseudomonadati</taxon>
        <taxon>Pseudomonadota</taxon>
        <taxon>Alphaproteobacteria</taxon>
        <taxon>Rickettsiales</taxon>
        <taxon>Candidatus Arcanibacter</taxon>
    </lineage>
</organism>
<proteinExistence type="predicted"/>
<dbReference type="AlphaFoldDB" id="A0A0F5MP92"/>
<reference evidence="2 3" key="1">
    <citation type="submission" date="2015-02" db="EMBL/GenBank/DDBJ databases">
        <title>Single cell genomics of a rare environmental alphaproteobacterium provides unique insights into Rickettsiaceae evolution.</title>
        <authorList>
            <person name="Martijn J."/>
            <person name="Schulz F."/>
            <person name="Zaremba-Niedzwiedzka K."/>
            <person name="Viklund J."/>
            <person name="Stepanauskas R."/>
            <person name="Andersson S.G.E."/>
            <person name="Horn M."/>
            <person name="Guy L."/>
            <person name="Ettema T.J.G."/>
        </authorList>
    </citation>
    <scope>NUCLEOTIDE SEQUENCE [LARGE SCALE GENOMIC DNA]</scope>
    <source>
        <strain evidence="2 3">SCGC AAA041-L04</strain>
    </source>
</reference>
<keyword evidence="3" id="KW-1185">Reference proteome</keyword>
<gene>
    <name evidence="2" type="ORF">SZ25_00301</name>
</gene>